<feature type="domain" description="Methyltransferase putative zinc binding" evidence="1">
    <location>
        <begin position="5"/>
        <end position="63"/>
    </location>
</feature>
<dbReference type="SUPFAM" id="SSF53335">
    <property type="entry name" value="S-adenosyl-L-methionine-dependent methyltransferases"/>
    <property type="match status" value="1"/>
</dbReference>
<protein>
    <submittedName>
        <fullName evidence="3">Class I SAM-dependent methyltransferase</fullName>
    </submittedName>
</protein>
<feature type="domain" description="C-methyltransferase" evidence="2">
    <location>
        <begin position="247"/>
        <end position="408"/>
    </location>
</feature>
<dbReference type="InterPro" id="IPR029063">
    <property type="entry name" value="SAM-dependent_MTases_sf"/>
</dbReference>
<dbReference type="Pfam" id="PF08421">
    <property type="entry name" value="Methyltransf_13"/>
    <property type="match status" value="1"/>
</dbReference>
<dbReference type="Gene3D" id="6.20.50.110">
    <property type="entry name" value="Methyltransferase, zinc-binding domain"/>
    <property type="match status" value="1"/>
</dbReference>
<dbReference type="Pfam" id="PF08484">
    <property type="entry name" value="Methyltransf_14"/>
    <property type="match status" value="1"/>
</dbReference>
<dbReference type="Gene3D" id="3.40.50.150">
    <property type="entry name" value="Vaccinia Virus protein VP39"/>
    <property type="match status" value="1"/>
</dbReference>
<organism evidence="3 4">
    <name type="scientific">Aliiroseovarius salicola</name>
    <dbReference type="NCBI Taxonomy" id="3009082"/>
    <lineage>
        <taxon>Bacteria</taxon>
        <taxon>Pseudomonadati</taxon>
        <taxon>Pseudomonadota</taxon>
        <taxon>Alphaproteobacteria</taxon>
        <taxon>Rhodobacterales</taxon>
        <taxon>Paracoccaceae</taxon>
        <taxon>Aliiroseovarius</taxon>
    </lineage>
</organism>
<reference evidence="3 4" key="1">
    <citation type="submission" date="2023-01" db="EMBL/GenBank/DDBJ databases">
        <authorList>
            <person name="Yoon J.-W."/>
        </authorList>
    </citation>
    <scope>NUCLEOTIDE SEQUENCE [LARGE SCALE GENOMIC DNA]</scope>
    <source>
        <strain evidence="3 4">KMU-50</strain>
    </source>
</reference>
<dbReference type="EMBL" id="JAQIIO010000015">
    <property type="protein sequence ID" value="MDA5095738.1"/>
    <property type="molecule type" value="Genomic_DNA"/>
</dbReference>
<evidence type="ECO:0000313" key="4">
    <source>
        <dbReference type="Proteomes" id="UP001528040"/>
    </source>
</evidence>
<keyword evidence="3" id="KW-0489">Methyltransferase</keyword>
<evidence type="ECO:0000259" key="1">
    <source>
        <dbReference type="Pfam" id="PF08421"/>
    </source>
</evidence>
<comment type="caution">
    <text evidence="3">The sequence shown here is derived from an EMBL/GenBank/DDBJ whole genome shotgun (WGS) entry which is preliminary data.</text>
</comment>
<dbReference type="Proteomes" id="UP001528040">
    <property type="component" value="Unassembled WGS sequence"/>
</dbReference>
<name>A0ABT4W5E3_9RHOB</name>
<dbReference type="GO" id="GO:0032259">
    <property type="term" value="P:methylation"/>
    <property type="evidence" value="ECO:0007669"/>
    <property type="project" value="UniProtKB-KW"/>
</dbReference>
<accession>A0ABT4W5E3</accession>
<keyword evidence="4" id="KW-1185">Reference proteome</keyword>
<proteinExistence type="predicted"/>
<dbReference type="Pfam" id="PF13489">
    <property type="entry name" value="Methyltransf_23"/>
    <property type="match status" value="1"/>
</dbReference>
<dbReference type="InterPro" id="IPR038576">
    <property type="entry name" value="Methyltransf_Zn-bd_dom_put_sf"/>
</dbReference>
<dbReference type="InterPro" id="IPR013630">
    <property type="entry name" value="Methyltransf_Zn-bd_dom_put"/>
</dbReference>
<keyword evidence="3" id="KW-0808">Transferase</keyword>
<gene>
    <name evidence="3" type="ORF">O2N63_16735</name>
</gene>
<dbReference type="InterPro" id="IPR013691">
    <property type="entry name" value="MeTrfase_14"/>
</dbReference>
<dbReference type="Gene3D" id="3.40.50.720">
    <property type="entry name" value="NAD(P)-binding Rossmann-like Domain"/>
    <property type="match status" value="1"/>
</dbReference>
<dbReference type="PANTHER" id="PTHR43861:SF5">
    <property type="entry name" value="BLL5978 PROTEIN"/>
    <property type="match status" value="1"/>
</dbReference>
<dbReference type="GO" id="GO:0008168">
    <property type="term" value="F:methyltransferase activity"/>
    <property type="evidence" value="ECO:0007669"/>
    <property type="project" value="UniProtKB-KW"/>
</dbReference>
<sequence>MPDKCRNCQSPLVHDVVDLGLSPVSNHFRELGDAVNVGQTFYPLVARVCTSCWLVQLTDVETPPHFDEDYAYFSSFSKSWLEHAKSYASQMTEDLSLGSNSLVVELASNDGYLLQYFKNAGVPVLGVEPSANVAQYAKDNHGIDCITDFFGRGVADEIVRRGQKADLVVANNVLAHVPDINDFIAGVAKILTVHGTATFEFPHLMRMLTEGQFDTIYHEHFFYLSLLAVEKIFATHGLSVHGVEELPTHGGSLRVYASHTSSGVHDKDLARTRDKIRTEEAAFGVDRVESYAQFSQLPAKCKSDLLAFFIDARKQGKTVCGYGAPAKGNTLLNYCGIGPEFLPFTSDMSPQKQSKLLPGLNIPVHAPEVIDKEKPDYILILPWNLREEIAGQLAHTREWGAQFVVAIPELEVF</sequence>
<dbReference type="RefSeq" id="WP_271055449.1">
    <property type="nucleotide sequence ID" value="NZ_JAQIIO010000015.1"/>
</dbReference>
<evidence type="ECO:0000259" key="2">
    <source>
        <dbReference type="Pfam" id="PF08484"/>
    </source>
</evidence>
<dbReference type="PANTHER" id="PTHR43861">
    <property type="entry name" value="TRANS-ACONITATE 2-METHYLTRANSFERASE-RELATED"/>
    <property type="match status" value="1"/>
</dbReference>
<evidence type="ECO:0000313" key="3">
    <source>
        <dbReference type="EMBL" id="MDA5095738.1"/>
    </source>
</evidence>